<sequence length="315" mass="35053">MSTKVQHPVFAPKATPLVFGHRGTPLLHQENSMAGFRRAAAMGIAGVEFDVFLTRDERVVVFHDADTERLTGVKGRIQEMTWDEIANLRLQKRVAMGKNARGEEVVIDFPTEEPIPLLEEVLAELSGRLLMDIELKPELPSFGERHVGAHVAEVVRRAGAEARVVVTSFDFWKLGAVEKAHAALHTGIAYDDNFLDGTEPFLRSLPELRAEIGRAPGNQNPEMLIHALMEANPVGWAFGSTVVNAEHTLIDSNTVKRFHDRHMAVGAYTMFPLDTSSVKHPLPEPEEIERIRTLVAYGVDWFETDDPEKLQALLG</sequence>
<evidence type="ECO:0000313" key="2">
    <source>
        <dbReference type="EMBL" id="MDC0748020.1"/>
    </source>
</evidence>
<dbReference type="SUPFAM" id="SSF51695">
    <property type="entry name" value="PLC-like phosphodiesterases"/>
    <property type="match status" value="1"/>
</dbReference>
<dbReference type="Pfam" id="PF03009">
    <property type="entry name" value="GDPD"/>
    <property type="match status" value="1"/>
</dbReference>
<protein>
    <submittedName>
        <fullName evidence="2">Glycerophosphodiester phosphodiesterase</fullName>
    </submittedName>
</protein>
<dbReference type="Gene3D" id="3.20.20.190">
    <property type="entry name" value="Phosphatidylinositol (PI) phosphodiesterase"/>
    <property type="match status" value="1"/>
</dbReference>
<gene>
    <name evidence="2" type="ORF">POL67_42225</name>
</gene>
<feature type="domain" description="GP-PDE" evidence="1">
    <location>
        <begin position="16"/>
        <end position="314"/>
    </location>
</feature>
<reference evidence="2 3" key="1">
    <citation type="submission" date="2022-11" db="EMBL/GenBank/DDBJ databases">
        <title>Minimal conservation of predation-associated metabolite biosynthetic gene clusters underscores biosynthetic potential of Myxococcota including descriptions for ten novel species: Archangium lansinium sp. nov., Myxococcus landrumus sp. nov., Nannocystis bai.</title>
        <authorList>
            <person name="Ahearne A."/>
            <person name="Stevens C."/>
            <person name="Dowd S."/>
        </authorList>
    </citation>
    <scope>NUCLEOTIDE SEQUENCE [LARGE SCALE GENOMIC DNA]</scope>
    <source>
        <strain evidence="2 3">RJM3</strain>
    </source>
</reference>
<proteinExistence type="predicted"/>
<dbReference type="InterPro" id="IPR030395">
    <property type="entry name" value="GP_PDE_dom"/>
</dbReference>
<comment type="caution">
    <text evidence="2">The sequence shown here is derived from an EMBL/GenBank/DDBJ whole genome shotgun (WGS) entry which is preliminary data.</text>
</comment>
<dbReference type="PANTHER" id="PTHR46211">
    <property type="entry name" value="GLYCEROPHOSPHORYL DIESTER PHOSPHODIESTERASE"/>
    <property type="match status" value="1"/>
</dbReference>
<dbReference type="PANTHER" id="PTHR46211:SF14">
    <property type="entry name" value="GLYCEROPHOSPHODIESTER PHOSPHODIESTERASE"/>
    <property type="match status" value="1"/>
</dbReference>
<evidence type="ECO:0000313" key="3">
    <source>
        <dbReference type="Proteomes" id="UP001221411"/>
    </source>
</evidence>
<dbReference type="Proteomes" id="UP001221411">
    <property type="component" value="Unassembled WGS sequence"/>
</dbReference>
<dbReference type="RefSeq" id="WP_271926789.1">
    <property type="nucleotide sequence ID" value="NZ_JAQNDO010000001.1"/>
</dbReference>
<keyword evidence="3" id="KW-1185">Reference proteome</keyword>
<dbReference type="PROSITE" id="PS51704">
    <property type="entry name" value="GP_PDE"/>
    <property type="match status" value="1"/>
</dbReference>
<dbReference type="CDD" id="cd08566">
    <property type="entry name" value="GDPD_AtGDE_like"/>
    <property type="match status" value="1"/>
</dbReference>
<dbReference type="InterPro" id="IPR017946">
    <property type="entry name" value="PLC-like_Pdiesterase_TIM-brl"/>
</dbReference>
<evidence type="ECO:0000259" key="1">
    <source>
        <dbReference type="PROSITE" id="PS51704"/>
    </source>
</evidence>
<dbReference type="EMBL" id="JAQNDO010000001">
    <property type="protein sequence ID" value="MDC0748020.1"/>
    <property type="molecule type" value="Genomic_DNA"/>
</dbReference>
<organism evidence="2 3">
    <name type="scientific">Polyangium mundeleinium</name>
    <dbReference type="NCBI Taxonomy" id="2995306"/>
    <lineage>
        <taxon>Bacteria</taxon>
        <taxon>Pseudomonadati</taxon>
        <taxon>Myxococcota</taxon>
        <taxon>Polyangia</taxon>
        <taxon>Polyangiales</taxon>
        <taxon>Polyangiaceae</taxon>
        <taxon>Polyangium</taxon>
    </lineage>
</organism>
<accession>A0ABT5F1T2</accession>
<name>A0ABT5F1T2_9BACT</name>